<keyword evidence="4" id="KW-1185">Reference proteome</keyword>
<keyword evidence="2" id="KW-0732">Signal</keyword>
<gene>
    <name evidence="3" type="ORF">AK812_SmicGene44460</name>
</gene>
<feature type="signal peptide" evidence="2">
    <location>
        <begin position="1"/>
        <end position="18"/>
    </location>
</feature>
<accession>A0A1Q9BYG9</accession>
<feature type="region of interest" description="Disordered" evidence="1">
    <location>
        <begin position="219"/>
        <end position="248"/>
    </location>
</feature>
<organism evidence="3 4">
    <name type="scientific">Symbiodinium microadriaticum</name>
    <name type="common">Dinoflagellate</name>
    <name type="synonym">Zooxanthella microadriatica</name>
    <dbReference type="NCBI Taxonomy" id="2951"/>
    <lineage>
        <taxon>Eukaryota</taxon>
        <taxon>Sar</taxon>
        <taxon>Alveolata</taxon>
        <taxon>Dinophyceae</taxon>
        <taxon>Suessiales</taxon>
        <taxon>Symbiodiniaceae</taxon>
        <taxon>Symbiodinium</taxon>
    </lineage>
</organism>
<dbReference type="AlphaFoldDB" id="A0A1Q9BYG9"/>
<name>A0A1Q9BYG9_SYMMI</name>
<proteinExistence type="predicted"/>
<dbReference type="Proteomes" id="UP000186817">
    <property type="component" value="Unassembled WGS sequence"/>
</dbReference>
<protein>
    <submittedName>
        <fullName evidence="3">Uncharacterized protein</fullName>
    </submittedName>
</protein>
<reference evidence="3 4" key="1">
    <citation type="submission" date="2016-02" db="EMBL/GenBank/DDBJ databases">
        <title>Genome analysis of coral dinoflagellate symbionts highlights evolutionary adaptations to a symbiotic lifestyle.</title>
        <authorList>
            <person name="Aranda M."/>
            <person name="Li Y."/>
            <person name="Liew Y.J."/>
            <person name="Baumgarten S."/>
            <person name="Simakov O."/>
            <person name="Wilson M."/>
            <person name="Piel J."/>
            <person name="Ashoor H."/>
            <person name="Bougouffa S."/>
            <person name="Bajic V.B."/>
            <person name="Ryu T."/>
            <person name="Ravasi T."/>
            <person name="Bayer T."/>
            <person name="Micklem G."/>
            <person name="Kim H."/>
            <person name="Bhak J."/>
            <person name="Lajeunesse T.C."/>
            <person name="Voolstra C.R."/>
        </authorList>
    </citation>
    <scope>NUCLEOTIDE SEQUENCE [LARGE SCALE GENOMIC DNA]</scope>
    <source>
        <strain evidence="3 4">CCMP2467</strain>
    </source>
</reference>
<dbReference type="EMBL" id="LSRX01002322">
    <property type="protein sequence ID" value="OLP75705.1"/>
    <property type="molecule type" value="Genomic_DNA"/>
</dbReference>
<dbReference type="OrthoDB" id="460083at2759"/>
<comment type="caution">
    <text evidence="3">The sequence shown here is derived from an EMBL/GenBank/DDBJ whole genome shotgun (WGS) entry which is preliminary data.</text>
</comment>
<evidence type="ECO:0000256" key="1">
    <source>
        <dbReference type="SAM" id="MobiDB-lite"/>
    </source>
</evidence>
<evidence type="ECO:0000256" key="2">
    <source>
        <dbReference type="SAM" id="SignalP"/>
    </source>
</evidence>
<sequence>MNASVLFGALICTCSSAAQKWTRLSENLKLTVAGYSSRSDWALTLGHLALIGAFSKYPMLAAKVVCDLDFGRRLQCFSDQDLQGLTTGIKKNLRLCVRNFENFDKKRKQRQRAELQNRKREEFRKRKQEVASCVAKRAAMALSMVLALDLNRSAGLTRPVELPSTCVGFTAYVVWQVPNLCGTPGGAAATSILNLSEVQPPRLSGAAATLILNLNGGQEAEERKQRLRDAVSHRESGEQATQGGTPPAAMSAIDYSKWDQFQVSSDEEIFGNPIPPQSPRQPVTAGPLAVADPWARGNPQVRREVAREEKILQKFVRQHPCPSEKALRRWLRHMSEAPMQNSEQQPTFTWVMKDMGWRSEHLAWFHYPSFCELWESAALPAAEAFSKQRRAGSNLYERGG</sequence>
<evidence type="ECO:0000313" key="3">
    <source>
        <dbReference type="EMBL" id="OLP75705.1"/>
    </source>
</evidence>
<feature type="compositionally biased region" description="Basic and acidic residues" evidence="1">
    <location>
        <begin position="220"/>
        <end position="237"/>
    </location>
</feature>
<feature type="chain" id="PRO_5012841850" evidence="2">
    <location>
        <begin position="19"/>
        <end position="400"/>
    </location>
</feature>
<evidence type="ECO:0000313" key="4">
    <source>
        <dbReference type="Proteomes" id="UP000186817"/>
    </source>
</evidence>